<feature type="compositionally biased region" description="Basic and acidic residues" evidence="11">
    <location>
        <begin position="163"/>
        <end position="184"/>
    </location>
</feature>
<evidence type="ECO:0000256" key="8">
    <source>
        <dbReference type="ARBA" id="ARBA00023136"/>
    </source>
</evidence>
<evidence type="ECO:0000256" key="10">
    <source>
        <dbReference type="ARBA" id="ARBA00030775"/>
    </source>
</evidence>
<feature type="domain" description="General secretion pathway GspH" evidence="13">
    <location>
        <begin position="55"/>
        <end position="157"/>
    </location>
</feature>
<evidence type="ECO:0000256" key="9">
    <source>
        <dbReference type="ARBA" id="ARBA00025772"/>
    </source>
</evidence>
<evidence type="ECO:0000256" key="5">
    <source>
        <dbReference type="ARBA" id="ARBA00022519"/>
    </source>
</evidence>
<evidence type="ECO:0000256" key="12">
    <source>
        <dbReference type="SAM" id="Phobius"/>
    </source>
</evidence>
<keyword evidence="15" id="KW-1185">Reference proteome</keyword>
<accession>A0A4V2KD36</accession>
<keyword evidence="4" id="KW-0488">Methylation</keyword>
<keyword evidence="8 12" id="KW-0472">Membrane</keyword>
<sequence length="184" mass="20644">MQHERQSAFTRERQLAFSLGELLLVTALLGILIGLGAQPLAQMVTQQRQQALLGQLRNSLQHARAQALLLGESVEICGSAQATSCNDDWSSGWRLHRPGRDQALQHHRLAHGEHLHWSGFTQRIRFLPNGTSPSGNGRFYQCRGERLAWQLVLNRQGRLKTTTHKENAARDALCRSKSSHTPET</sequence>
<evidence type="ECO:0000256" key="7">
    <source>
        <dbReference type="ARBA" id="ARBA00022989"/>
    </source>
</evidence>
<evidence type="ECO:0000256" key="2">
    <source>
        <dbReference type="ARBA" id="ARBA00021549"/>
    </source>
</evidence>
<evidence type="ECO:0000313" key="15">
    <source>
        <dbReference type="Proteomes" id="UP000292639"/>
    </source>
</evidence>
<dbReference type="AlphaFoldDB" id="A0A4V2KD36"/>
<keyword evidence="6 12" id="KW-0812">Transmembrane</keyword>
<reference evidence="14 15" key="1">
    <citation type="submission" date="2018-06" db="EMBL/GenBank/DDBJ databases">
        <title>Three novel Pseudomonas species isolated from symptomatic oak.</title>
        <authorList>
            <person name="Bueno-Gonzalez V."/>
            <person name="Brady C."/>
        </authorList>
    </citation>
    <scope>NUCLEOTIDE SEQUENCE [LARGE SCALE GENOMIC DNA]</scope>
    <source>
        <strain evidence="14 15">P17C</strain>
    </source>
</reference>
<comment type="similarity">
    <text evidence="9">Belongs to the GSP H family.</text>
</comment>
<organism evidence="14 15">
    <name type="scientific">Stutzerimonas kirkiae</name>
    <dbReference type="NCBI Taxonomy" id="2211392"/>
    <lineage>
        <taxon>Bacteria</taxon>
        <taxon>Pseudomonadati</taxon>
        <taxon>Pseudomonadota</taxon>
        <taxon>Gammaproteobacteria</taxon>
        <taxon>Pseudomonadales</taxon>
        <taxon>Pseudomonadaceae</taxon>
        <taxon>Stutzerimonas</taxon>
    </lineage>
</organism>
<comment type="caution">
    <text evidence="14">The sequence shown here is derived from an EMBL/GenBank/DDBJ whole genome shotgun (WGS) entry which is preliminary data.</text>
</comment>
<dbReference type="Pfam" id="PF12019">
    <property type="entry name" value="GspH"/>
    <property type="match status" value="1"/>
</dbReference>
<dbReference type="GO" id="GO:0015627">
    <property type="term" value="C:type II protein secretion system complex"/>
    <property type="evidence" value="ECO:0007669"/>
    <property type="project" value="InterPro"/>
</dbReference>
<feature type="transmembrane region" description="Helical" evidence="12">
    <location>
        <begin position="21"/>
        <end position="41"/>
    </location>
</feature>
<keyword evidence="5" id="KW-0997">Cell inner membrane</keyword>
<dbReference type="SUPFAM" id="SSF54523">
    <property type="entry name" value="Pili subunits"/>
    <property type="match status" value="1"/>
</dbReference>
<dbReference type="GO" id="GO:0005886">
    <property type="term" value="C:plasma membrane"/>
    <property type="evidence" value="ECO:0007669"/>
    <property type="project" value="UniProtKB-SubCell"/>
</dbReference>
<evidence type="ECO:0000313" key="14">
    <source>
        <dbReference type="EMBL" id="TBU97362.1"/>
    </source>
</evidence>
<feature type="region of interest" description="Disordered" evidence="11">
    <location>
        <begin position="162"/>
        <end position="184"/>
    </location>
</feature>
<dbReference type="EMBL" id="QJUP01000009">
    <property type="protein sequence ID" value="TBU97362.1"/>
    <property type="molecule type" value="Genomic_DNA"/>
</dbReference>
<evidence type="ECO:0000256" key="3">
    <source>
        <dbReference type="ARBA" id="ARBA00022475"/>
    </source>
</evidence>
<dbReference type="Proteomes" id="UP000292639">
    <property type="component" value="Unassembled WGS sequence"/>
</dbReference>
<comment type="subcellular location">
    <subcellularLocation>
        <location evidence="1">Cell inner membrane</location>
        <topology evidence="1">Single-pass membrane protein</topology>
    </subcellularLocation>
</comment>
<dbReference type="InterPro" id="IPR022346">
    <property type="entry name" value="T2SS_GspH"/>
</dbReference>
<protein>
    <recommendedName>
        <fullName evidence="2">Type II secretion system protein H</fullName>
    </recommendedName>
    <alternativeName>
        <fullName evidence="10">General secretion pathway protein H</fullName>
    </alternativeName>
</protein>
<dbReference type="InterPro" id="IPR045584">
    <property type="entry name" value="Pilin-like"/>
</dbReference>
<name>A0A4V2KD36_9GAMM</name>
<gene>
    <name evidence="14" type="ORF">DNJ96_08670</name>
</gene>
<keyword evidence="7 12" id="KW-1133">Transmembrane helix</keyword>
<evidence type="ECO:0000256" key="4">
    <source>
        <dbReference type="ARBA" id="ARBA00022481"/>
    </source>
</evidence>
<keyword evidence="3" id="KW-1003">Cell membrane</keyword>
<evidence type="ECO:0000256" key="11">
    <source>
        <dbReference type="SAM" id="MobiDB-lite"/>
    </source>
</evidence>
<dbReference type="Gene3D" id="3.55.40.10">
    <property type="entry name" value="minor pseudopilin epsh domain"/>
    <property type="match status" value="1"/>
</dbReference>
<proteinExistence type="inferred from homology"/>
<evidence type="ECO:0000256" key="1">
    <source>
        <dbReference type="ARBA" id="ARBA00004377"/>
    </source>
</evidence>
<dbReference type="GO" id="GO:0015628">
    <property type="term" value="P:protein secretion by the type II secretion system"/>
    <property type="evidence" value="ECO:0007669"/>
    <property type="project" value="InterPro"/>
</dbReference>
<evidence type="ECO:0000256" key="6">
    <source>
        <dbReference type="ARBA" id="ARBA00022692"/>
    </source>
</evidence>
<evidence type="ECO:0000259" key="13">
    <source>
        <dbReference type="Pfam" id="PF12019"/>
    </source>
</evidence>